<dbReference type="AlphaFoldDB" id="A0A369PRV5"/>
<evidence type="ECO:0000259" key="5">
    <source>
        <dbReference type="Pfam" id="PF14905"/>
    </source>
</evidence>
<evidence type="ECO:0000256" key="3">
    <source>
        <dbReference type="ARBA" id="ARBA00023237"/>
    </source>
</evidence>
<dbReference type="Proteomes" id="UP000253961">
    <property type="component" value="Unassembled WGS sequence"/>
</dbReference>
<dbReference type="GO" id="GO:0009279">
    <property type="term" value="C:cell outer membrane"/>
    <property type="evidence" value="ECO:0007669"/>
    <property type="project" value="UniProtKB-SubCell"/>
</dbReference>
<feature type="chain" id="PRO_5017085091" description="Outer membrane protein beta-barrel domain-containing protein" evidence="4">
    <location>
        <begin position="21"/>
        <end position="793"/>
    </location>
</feature>
<feature type="signal peptide" evidence="4">
    <location>
        <begin position="1"/>
        <end position="20"/>
    </location>
</feature>
<keyword evidence="4" id="KW-0732">Signal</keyword>
<dbReference type="SUPFAM" id="SSF49464">
    <property type="entry name" value="Carboxypeptidase regulatory domain-like"/>
    <property type="match status" value="1"/>
</dbReference>
<organism evidence="6 7">
    <name type="scientific">Pedobacter chinensis</name>
    <dbReference type="NCBI Taxonomy" id="2282421"/>
    <lineage>
        <taxon>Bacteria</taxon>
        <taxon>Pseudomonadati</taxon>
        <taxon>Bacteroidota</taxon>
        <taxon>Sphingobacteriia</taxon>
        <taxon>Sphingobacteriales</taxon>
        <taxon>Sphingobacteriaceae</taxon>
        <taxon>Pedobacter</taxon>
    </lineage>
</organism>
<sequence length="793" mass="89463">MKNKLPLSFILALFFSNIFGQETTLIIKDSKEDFGLPGVTLVLMCDSTSKKFISDQNGRIIFSNLKSGDYRLKTSYVGYIPIDTSLRLLAGNSVELLLTEETIALKGVNISAQKKFVEIKNGNFILNVQQNTLAKTSNAWDALKYGPLVETRMDGTLKVENKTATVFIDGRQVFMSGEELMNYLANIPAANIEKVEISSHPGAKFDSNIGSVILITTVNMRYQGVKGTLNLSNGYGVFPRYNAGLTLNGKKGKFVSQLGYNYSQSKTMGVTNITTSVNTKNLPWVVSQNNINESNSHRIYGSVGVDFNKNNLLTVYAEYAPGATNNLVMGNNGGLTSTRQLQQDSVWQSLNHIKRNSNTFASQAIYESKWDSTRQSLKFTLAYSRNQGDNRIDNNLSYFNSAGLLIKKMPFYRAFLPNQTDFATISGQYVRGLWGGEWISGVRYYNTKLSNENSGYTYFDMDRTAGETLTNMVSFRYNEFNYGAFTSWEAQVKSWYFQFGLRVEQNEVFSQTASGAKDRLYRKLSLFPTLFLQKKINAKNVIAFNYSKQISRPDYSLLNPFARFTDNTVANFVGNSQIRPARTHNLNFSWTYKSKLIFSAGLVILNDLISSILQKNGDGSLSQQYDNFNGVYYYVGAYYAMQPTKFWQVSFNGRLSTIDIQPYRNLPLGKANLNIYGNISNDLLLPKNFKIGIGLDFSNLSSDQFYHHRGYSNLSASLSKELKKPKLNIFLRGNDILKTSFTGNTALFLPYSSQSYNDKRITTLGVIYRFGKQTVKAKEIFKDDNLEESNKRL</sequence>
<gene>
    <name evidence="6" type="ORF">DU508_17515</name>
</gene>
<evidence type="ECO:0000256" key="4">
    <source>
        <dbReference type="SAM" id="SignalP"/>
    </source>
</evidence>
<dbReference type="InterPro" id="IPR041700">
    <property type="entry name" value="OMP_b-brl_3"/>
</dbReference>
<dbReference type="EMBL" id="QPKV01000007">
    <property type="protein sequence ID" value="RDC55371.1"/>
    <property type="molecule type" value="Genomic_DNA"/>
</dbReference>
<dbReference type="Pfam" id="PF14905">
    <property type="entry name" value="OMP_b-brl_3"/>
    <property type="match status" value="1"/>
</dbReference>
<keyword evidence="7" id="KW-1185">Reference proteome</keyword>
<dbReference type="SUPFAM" id="SSF56935">
    <property type="entry name" value="Porins"/>
    <property type="match status" value="1"/>
</dbReference>
<evidence type="ECO:0000256" key="2">
    <source>
        <dbReference type="ARBA" id="ARBA00023136"/>
    </source>
</evidence>
<accession>A0A369PRV5</accession>
<dbReference type="RefSeq" id="WP_115404061.1">
    <property type="nucleotide sequence ID" value="NZ_QPKV01000007.1"/>
</dbReference>
<evidence type="ECO:0000313" key="6">
    <source>
        <dbReference type="EMBL" id="RDC55371.1"/>
    </source>
</evidence>
<evidence type="ECO:0000256" key="1">
    <source>
        <dbReference type="ARBA" id="ARBA00004442"/>
    </source>
</evidence>
<comment type="subcellular location">
    <subcellularLocation>
        <location evidence="1">Cell outer membrane</location>
    </subcellularLocation>
</comment>
<keyword evidence="2" id="KW-0472">Membrane</keyword>
<protein>
    <recommendedName>
        <fullName evidence="5">Outer membrane protein beta-barrel domain-containing protein</fullName>
    </recommendedName>
</protein>
<keyword evidence="3" id="KW-0998">Cell outer membrane</keyword>
<dbReference type="InterPro" id="IPR036942">
    <property type="entry name" value="Beta-barrel_TonB_sf"/>
</dbReference>
<evidence type="ECO:0000313" key="7">
    <source>
        <dbReference type="Proteomes" id="UP000253961"/>
    </source>
</evidence>
<proteinExistence type="predicted"/>
<name>A0A369PRV5_9SPHI</name>
<reference evidence="6 7" key="1">
    <citation type="submission" date="2018-07" db="EMBL/GenBank/DDBJ databases">
        <title>Pedobacter sp. nov., isolated from soil.</title>
        <authorList>
            <person name="Zhou L.Y."/>
            <person name="Du Z.J."/>
        </authorList>
    </citation>
    <scope>NUCLEOTIDE SEQUENCE [LARGE SCALE GENOMIC DNA]</scope>
    <source>
        <strain evidence="6 7">JDX94</strain>
    </source>
</reference>
<feature type="domain" description="Outer membrane protein beta-barrel" evidence="5">
    <location>
        <begin position="369"/>
        <end position="768"/>
    </location>
</feature>
<comment type="caution">
    <text evidence="6">The sequence shown here is derived from an EMBL/GenBank/DDBJ whole genome shotgun (WGS) entry which is preliminary data.</text>
</comment>
<dbReference type="OrthoDB" id="781119at2"/>
<dbReference type="Gene3D" id="2.40.170.20">
    <property type="entry name" value="TonB-dependent receptor, beta-barrel domain"/>
    <property type="match status" value="1"/>
</dbReference>
<dbReference type="InterPro" id="IPR008969">
    <property type="entry name" value="CarboxyPept-like_regulatory"/>
</dbReference>